<dbReference type="AlphaFoldDB" id="A0A9D1IWJ9"/>
<feature type="transmembrane region" description="Helical" evidence="1">
    <location>
        <begin position="35"/>
        <end position="55"/>
    </location>
</feature>
<keyword evidence="1" id="KW-0472">Membrane</keyword>
<feature type="transmembrane region" description="Helical" evidence="1">
    <location>
        <begin position="12"/>
        <end position="29"/>
    </location>
</feature>
<reference evidence="2" key="1">
    <citation type="submission" date="2020-10" db="EMBL/GenBank/DDBJ databases">
        <authorList>
            <person name="Gilroy R."/>
        </authorList>
    </citation>
    <scope>NUCLEOTIDE SEQUENCE</scope>
    <source>
        <strain evidence="2">ChiBcec15-4380</strain>
    </source>
</reference>
<evidence type="ECO:0000256" key="1">
    <source>
        <dbReference type="SAM" id="Phobius"/>
    </source>
</evidence>
<feature type="transmembrane region" description="Helical" evidence="1">
    <location>
        <begin position="62"/>
        <end position="86"/>
    </location>
</feature>
<dbReference type="Proteomes" id="UP000824239">
    <property type="component" value="Unassembled WGS sequence"/>
</dbReference>
<name>A0A9D1IWJ9_9FIRM</name>
<gene>
    <name evidence="2" type="ORF">IAA53_02995</name>
</gene>
<protein>
    <submittedName>
        <fullName evidence="2">DUF3021 domain-containing protein</fullName>
    </submittedName>
</protein>
<proteinExistence type="predicted"/>
<dbReference type="InterPro" id="IPR021560">
    <property type="entry name" value="DUF3021"/>
</dbReference>
<accession>A0A9D1IWJ9</accession>
<evidence type="ECO:0000313" key="3">
    <source>
        <dbReference type="Proteomes" id="UP000824239"/>
    </source>
</evidence>
<sequence length="129" mass="14312">MNWKQVWIRARTGLLVGMLVQLILLWSMQDTYGSALEITVWMGASVIYGVASGLFDQERLNLLAATALHFLLSYAVTVAACMVLGYGETLLACALGCLPLFLVLYVLIYLGITIAVRIQMKKINEKLQK</sequence>
<keyword evidence="1" id="KW-1133">Transmembrane helix</keyword>
<keyword evidence="1" id="KW-0812">Transmembrane</keyword>
<evidence type="ECO:0000313" key="2">
    <source>
        <dbReference type="EMBL" id="HIR50244.1"/>
    </source>
</evidence>
<reference evidence="2" key="2">
    <citation type="journal article" date="2021" name="PeerJ">
        <title>Extensive microbial diversity within the chicken gut microbiome revealed by metagenomics and culture.</title>
        <authorList>
            <person name="Gilroy R."/>
            <person name="Ravi A."/>
            <person name="Getino M."/>
            <person name="Pursley I."/>
            <person name="Horton D.L."/>
            <person name="Alikhan N.F."/>
            <person name="Baker D."/>
            <person name="Gharbi K."/>
            <person name="Hall N."/>
            <person name="Watson M."/>
            <person name="Adriaenssens E.M."/>
            <person name="Foster-Nyarko E."/>
            <person name="Jarju S."/>
            <person name="Secka A."/>
            <person name="Antonio M."/>
            <person name="Oren A."/>
            <person name="Chaudhuri R.R."/>
            <person name="La Ragione R."/>
            <person name="Hildebrand F."/>
            <person name="Pallen M.J."/>
        </authorList>
    </citation>
    <scope>NUCLEOTIDE SEQUENCE</scope>
    <source>
        <strain evidence="2">ChiBcec15-4380</strain>
    </source>
</reference>
<comment type="caution">
    <text evidence="2">The sequence shown here is derived from an EMBL/GenBank/DDBJ whole genome shotgun (WGS) entry which is preliminary data.</text>
</comment>
<feature type="transmembrane region" description="Helical" evidence="1">
    <location>
        <begin position="98"/>
        <end position="118"/>
    </location>
</feature>
<dbReference type="Pfam" id="PF11457">
    <property type="entry name" value="DUF3021"/>
    <property type="match status" value="1"/>
</dbReference>
<organism evidence="2 3">
    <name type="scientific">Candidatus Avoscillospira avicola</name>
    <dbReference type="NCBI Taxonomy" id="2840706"/>
    <lineage>
        <taxon>Bacteria</taxon>
        <taxon>Bacillati</taxon>
        <taxon>Bacillota</taxon>
        <taxon>Clostridia</taxon>
        <taxon>Eubacteriales</taxon>
        <taxon>Oscillospiraceae</taxon>
        <taxon>Oscillospiraceae incertae sedis</taxon>
        <taxon>Candidatus Avoscillospira</taxon>
    </lineage>
</organism>
<dbReference type="EMBL" id="DVHE01000022">
    <property type="protein sequence ID" value="HIR50244.1"/>
    <property type="molecule type" value="Genomic_DNA"/>
</dbReference>